<dbReference type="RefSeq" id="WP_046355572.1">
    <property type="nucleotide sequence ID" value="NZ_AUXW01000138.1"/>
</dbReference>
<gene>
    <name evidence="2" type="ORF">N479_10495</name>
</gene>
<dbReference type="AlphaFoldDB" id="A0A0F6ADR5"/>
<evidence type="ECO:0000313" key="2">
    <source>
        <dbReference type="EMBL" id="KKE84320.1"/>
    </source>
</evidence>
<protein>
    <submittedName>
        <fullName evidence="2">Uncharacterized protein</fullName>
    </submittedName>
</protein>
<reference evidence="2 3" key="1">
    <citation type="journal article" date="2015" name="BMC Genomics">
        <title>Genome mining reveals unlocked bioactive potential of marine Gram-negative bacteria.</title>
        <authorList>
            <person name="Machado H."/>
            <person name="Sonnenschein E.C."/>
            <person name="Melchiorsen J."/>
            <person name="Gram L."/>
        </authorList>
    </citation>
    <scope>NUCLEOTIDE SEQUENCE [LARGE SCALE GENOMIC DNA]</scope>
    <source>
        <strain evidence="2 3">S4054</strain>
    </source>
</reference>
<evidence type="ECO:0000256" key="1">
    <source>
        <dbReference type="SAM" id="SignalP"/>
    </source>
</evidence>
<feature type="signal peptide" evidence="1">
    <location>
        <begin position="1"/>
        <end position="22"/>
    </location>
</feature>
<dbReference type="EMBL" id="AUXW01000138">
    <property type="protein sequence ID" value="KKE84320.1"/>
    <property type="molecule type" value="Genomic_DNA"/>
</dbReference>
<organism evidence="2 3">
    <name type="scientific">Pseudoalteromonas luteoviolacea S4054</name>
    <dbReference type="NCBI Taxonomy" id="1129367"/>
    <lineage>
        <taxon>Bacteria</taxon>
        <taxon>Pseudomonadati</taxon>
        <taxon>Pseudomonadota</taxon>
        <taxon>Gammaproteobacteria</taxon>
        <taxon>Alteromonadales</taxon>
        <taxon>Pseudoalteromonadaceae</taxon>
        <taxon>Pseudoalteromonas</taxon>
    </lineage>
</organism>
<dbReference type="PATRIC" id="fig|1129367.4.peg.1880"/>
<accession>A0A0F6ADR5</accession>
<proteinExistence type="predicted"/>
<sequence length="106" mass="11595">MIKSAILFLTLSFTLFANSANAYQSKQGYIKNIKTDNKYNFVTLNVCSENSSTDCKLFWIGSASDIDKAALSIAITAMVSKTLVWVGSEHESIANGAYRVSSIDLK</sequence>
<dbReference type="Proteomes" id="UP000033434">
    <property type="component" value="Unassembled WGS sequence"/>
</dbReference>
<name>A0A0F6ADR5_9GAMM</name>
<keyword evidence="1" id="KW-0732">Signal</keyword>
<comment type="caution">
    <text evidence="2">The sequence shown here is derived from an EMBL/GenBank/DDBJ whole genome shotgun (WGS) entry which is preliminary data.</text>
</comment>
<feature type="chain" id="PRO_5002499684" evidence="1">
    <location>
        <begin position="23"/>
        <end position="106"/>
    </location>
</feature>
<evidence type="ECO:0000313" key="3">
    <source>
        <dbReference type="Proteomes" id="UP000033434"/>
    </source>
</evidence>